<sequence length="174" mass="19552">MDKLFIDAQCDPSTPLPLASMATCNHPPNTQHIEKQVTFGGDPNTTYSVKLRVRGIWEPTDIVGGEMPVKPFMIGGSIGPNDSINYQQYSIEVSEPRQTYWLNNYQYRAHDIHKEDYEATIQVNGGAMVKVVMNDGNERQIANWTKDYFEGLPPYDTAPTTGQMLHLDVLSVSE</sequence>
<reference evidence="1 2" key="1">
    <citation type="submission" date="2014-02" db="EMBL/GenBank/DDBJ databases">
        <title>The small core and large imbalanced accessory genome model reveals a collaborative survival strategy of Sorangium cellulosum strains in nature.</title>
        <authorList>
            <person name="Han K."/>
            <person name="Peng R."/>
            <person name="Blom J."/>
            <person name="Li Y.-Z."/>
        </authorList>
    </citation>
    <scope>NUCLEOTIDE SEQUENCE [LARGE SCALE GENOMIC DNA]</scope>
    <source>
        <strain evidence="1 2">So0149</strain>
    </source>
</reference>
<dbReference type="EMBL" id="JEMC01001027">
    <property type="protein sequence ID" value="KYG00290.1"/>
    <property type="molecule type" value="Genomic_DNA"/>
</dbReference>
<protein>
    <submittedName>
        <fullName evidence="1">Uncharacterized protein</fullName>
    </submittedName>
</protein>
<proteinExistence type="predicted"/>
<gene>
    <name evidence="1" type="ORF">BE18_44225</name>
</gene>
<name>A0A150S8F3_SORCE</name>
<dbReference type="Proteomes" id="UP000075515">
    <property type="component" value="Unassembled WGS sequence"/>
</dbReference>
<accession>A0A150S8F3</accession>
<comment type="caution">
    <text evidence="1">The sequence shown here is derived from an EMBL/GenBank/DDBJ whole genome shotgun (WGS) entry which is preliminary data.</text>
</comment>
<evidence type="ECO:0000313" key="2">
    <source>
        <dbReference type="Proteomes" id="UP000075515"/>
    </source>
</evidence>
<dbReference type="AlphaFoldDB" id="A0A150S8F3"/>
<organism evidence="1 2">
    <name type="scientific">Sorangium cellulosum</name>
    <name type="common">Polyangium cellulosum</name>
    <dbReference type="NCBI Taxonomy" id="56"/>
    <lineage>
        <taxon>Bacteria</taxon>
        <taxon>Pseudomonadati</taxon>
        <taxon>Myxococcota</taxon>
        <taxon>Polyangia</taxon>
        <taxon>Polyangiales</taxon>
        <taxon>Polyangiaceae</taxon>
        <taxon>Sorangium</taxon>
    </lineage>
</organism>
<evidence type="ECO:0000313" key="1">
    <source>
        <dbReference type="EMBL" id="KYG00290.1"/>
    </source>
</evidence>